<dbReference type="PROSITE" id="PS01075">
    <property type="entry name" value="ACETATE_KINASE_1"/>
    <property type="match status" value="1"/>
</dbReference>
<dbReference type="InterPro" id="IPR000890">
    <property type="entry name" value="Aliphatic_acid_kin_short-chain"/>
</dbReference>
<evidence type="ECO:0000256" key="8">
    <source>
        <dbReference type="ARBA" id="ARBA00022842"/>
    </source>
</evidence>
<protein>
    <recommendedName>
        <fullName evidence="9">Acetate kinase</fullName>
        <ecNumber evidence="9">2.7.2.1</ecNumber>
    </recommendedName>
    <alternativeName>
        <fullName evidence="9">Acetokinase</fullName>
    </alternativeName>
</protein>
<dbReference type="EC" id="2.7.2.1" evidence="9"/>
<dbReference type="Proteomes" id="UP000787472">
    <property type="component" value="Unassembled WGS sequence"/>
</dbReference>
<keyword evidence="12" id="KW-1185">Reference proteome</keyword>
<dbReference type="RefSeq" id="WP_167185113.1">
    <property type="nucleotide sequence ID" value="NZ_JAAONZ010000005.1"/>
</dbReference>
<dbReference type="SUPFAM" id="SSF53067">
    <property type="entry name" value="Actin-like ATPase domain"/>
    <property type="match status" value="2"/>
</dbReference>
<keyword evidence="3 9" id="KW-0808">Transferase</keyword>
<dbReference type="GO" id="GO:0005524">
    <property type="term" value="F:ATP binding"/>
    <property type="evidence" value="ECO:0007669"/>
    <property type="project" value="UniProtKB-KW"/>
</dbReference>
<feature type="binding site" evidence="9">
    <location>
        <position position="9"/>
    </location>
    <ligand>
        <name>Mg(2+)</name>
        <dbReference type="ChEBI" id="CHEBI:18420"/>
    </ligand>
</feature>
<dbReference type="PRINTS" id="PR00471">
    <property type="entry name" value="ACETATEKNASE"/>
</dbReference>
<evidence type="ECO:0000313" key="12">
    <source>
        <dbReference type="Proteomes" id="UP000787472"/>
    </source>
</evidence>
<comment type="caution">
    <text evidence="11">The sequence shown here is derived from an EMBL/GenBank/DDBJ whole genome shotgun (WGS) entry which is preliminary data.</text>
</comment>
<dbReference type="GO" id="GO:0008776">
    <property type="term" value="F:acetate kinase activity"/>
    <property type="evidence" value="ECO:0007669"/>
    <property type="project" value="UniProtKB-UniRule"/>
</dbReference>
<reference evidence="11" key="1">
    <citation type="submission" date="2020-03" db="EMBL/GenBank/DDBJ databases">
        <authorList>
            <person name="Guo F."/>
        </authorList>
    </citation>
    <scope>NUCLEOTIDE SEQUENCE</scope>
    <source>
        <strain evidence="11">JCM 30134</strain>
    </source>
</reference>
<dbReference type="GO" id="GO:0006083">
    <property type="term" value="P:acetate metabolic process"/>
    <property type="evidence" value="ECO:0007669"/>
    <property type="project" value="TreeGrafter"/>
</dbReference>
<keyword evidence="6 9" id="KW-0418">Kinase</keyword>
<dbReference type="GO" id="GO:0006085">
    <property type="term" value="P:acetyl-CoA biosynthetic process"/>
    <property type="evidence" value="ECO:0007669"/>
    <property type="project" value="UniProtKB-UniRule"/>
</dbReference>
<evidence type="ECO:0000256" key="3">
    <source>
        <dbReference type="ARBA" id="ARBA00022679"/>
    </source>
</evidence>
<comment type="function">
    <text evidence="9">Catalyzes the formation of acetyl phosphate from acetate and ATP. Can also catalyze the reverse reaction.</text>
</comment>
<evidence type="ECO:0000256" key="9">
    <source>
        <dbReference type="HAMAP-Rule" id="MF_00020"/>
    </source>
</evidence>
<evidence type="ECO:0000256" key="10">
    <source>
        <dbReference type="RuleBase" id="RU003835"/>
    </source>
</evidence>
<dbReference type="Gene3D" id="3.30.420.40">
    <property type="match status" value="2"/>
</dbReference>
<dbReference type="GO" id="GO:0005829">
    <property type="term" value="C:cytosol"/>
    <property type="evidence" value="ECO:0007669"/>
    <property type="project" value="TreeGrafter"/>
</dbReference>
<keyword evidence="7 9" id="KW-0067">ATP-binding</keyword>
<dbReference type="PANTHER" id="PTHR21060:SF21">
    <property type="entry name" value="ACETATE KINASE"/>
    <property type="match status" value="1"/>
</dbReference>
<dbReference type="PIRSF" id="PIRSF000722">
    <property type="entry name" value="Acetate_prop_kin"/>
    <property type="match status" value="1"/>
</dbReference>
<dbReference type="AlphaFoldDB" id="A0A9E5JW69"/>
<evidence type="ECO:0000256" key="4">
    <source>
        <dbReference type="ARBA" id="ARBA00022723"/>
    </source>
</evidence>
<comment type="similarity">
    <text evidence="1 9 10">Belongs to the acetokinase family.</text>
</comment>
<dbReference type="EMBL" id="JAAONZ010000005">
    <property type="protein sequence ID" value="NHO65696.1"/>
    <property type="molecule type" value="Genomic_DNA"/>
</dbReference>
<evidence type="ECO:0000256" key="1">
    <source>
        <dbReference type="ARBA" id="ARBA00008748"/>
    </source>
</evidence>
<gene>
    <name evidence="9" type="primary">ackA</name>
    <name evidence="11" type="ORF">G8770_09095</name>
</gene>
<keyword evidence="4 9" id="KW-0479">Metal-binding</keyword>
<feature type="binding site" evidence="9">
    <location>
        <begin position="207"/>
        <end position="211"/>
    </location>
    <ligand>
        <name>ATP</name>
        <dbReference type="ChEBI" id="CHEBI:30616"/>
    </ligand>
</feature>
<feature type="binding site" evidence="9">
    <location>
        <position position="16"/>
    </location>
    <ligand>
        <name>ATP</name>
        <dbReference type="ChEBI" id="CHEBI:30616"/>
    </ligand>
</feature>
<comment type="cofactor">
    <cofactor evidence="9">
        <name>Mg(2+)</name>
        <dbReference type="ChEBI" id="CHEBI:18420"/>
    </cofactor>
    <cofactor evidence="9">
        <name>Mn(2+)</name>
        <dbReference type="ChEBI" id="CHEBI:29035"/>
    </cofactor>
    <text evidence="9">Mg(2+). Can also accept Mn(2+).</text>
</comment>
<evidence type="ECO:0000256" key="7">
    <source>
        <dbReference type="ARBA" id="ARBA00022840"/>
    </source>
</evidence>
<comment type="subunit">
    <text evidence="9">Homodimer.</text>
</comment>
<keyword evidence="8 9" id="KW-0460">Magnesium</keyword>
<sequence length="392" mass="42111">MPSLILTLNAGSSSVKFALFTCGPEPDLVASGKVEQLGHDAQLLARWANEQVIDDCRMTLHSGQFHAVAFDAVFDLIRRCLPDAHIVAVGHRVVHGGIDYTHPTLIDAQVLADLENLTPFAPLHEPHNIRGIRAAGMSYKAVPQIACFDTSFHRQHPFVNDVFALPRRYYEQGVRRYGFHGLSYEYIANALAQTLPEVSSGSVIVAHLGNGASMCGLKGGQSIASTMGFSALDGLPMGTRCGEIDPGVILYMLDNEGLSSGQISNILYKESGLLGISGLSNDMRTLISSNSPAARQAVDYFVYRVRCELGGLAVALGGLDALVFTGGIGEHQALVRERICAQLEWLGVIIDGSLNVKHAFDISAETSPVRVLVIPTNEELVIARAVAKHLSG</sequence>
<comment type="subcellular location">
    <subcellularLocation>
        <location evidence="9">Cytoplasm</location>
    </subcellularLocation>
</comment>
<comment type="catalytic activity">
    <reaction evidence="9">
        <text>acetate + ATP = acetyl phosphate + ADP</text>
        <dbReference type="Rhea" id="RHEA:11352"/>
        <dbReference type="ChEBI" id="CHEBI:22191"/>
        <dbReference type="ChEBI" id="CHEBI:30089"/>
        <dbReference type="ChEBI" id="CHEBI:30616"/>
        <dbReference type="ChEBI" id="CHEBI:456216"/>
        <dbReference type="EC" id="2.7.2.1"/>
    </reaction>
</comment>
<feature type="active site" description="Proton donor/acceptor" evidence="9">
    <location>
        <position position="149"/>
    </location>
</feature>
<dbReference type="InterPro" id="IPR023865">
    <property type="entry name" value="Aliphatic_acid_kinase_CS"/>
</dbReference>
<keyword evidence="5 9" id="KW-0547">Nucleotide-binding</keyword>
<dbReference type="Pfam" id="PF00871">
    <property type="entry name" value="Acetate_kinase"/>
    <property type="match status" value="1"/>
</dbReference>
<evidence type="ECO:0000313" key="11">
    <source>
        <dbReference type="EMBL" id="NHO65696.1"/>
    </source>
</evidence>
<feature type="binding site" evidence="9">
    <location>
        <position position="378"/>
    </location>
    <ligand>
        <name>Mg(2+)</name>
        <dbReference type="ChEBI" id="CHEBI:18420"/>
    </ligand>
</feature>
<feature type="site" description="Transition state stabilizer" evidence="9">
    <location>
        <position position="240"/>
    </location>
</feature>
<accession>A0A9E5JW69</accession>
<evidence type="ECO:0000256" key="6">
    <source>
        <dbReference type="ARBA" id="ARBA00022777"/>
    </source>
</evidence>
<dbReference type="NCBIfam" id="TIGR00016">
    <property type="entry name" value="ackA"/>
    <property type="match status" value="1"/>
</dbReference>
<dbReference type="HAMAP" id="MF_00020">
    <property type="entry name" value="Acetate_kinase"/>
    <property type="match status" value="1"/>
</dbReference>
<dbReference type="InterPro" id="IPR043129">
    <property type="entry name" value="ATPase_NBD"/>
</dbReference>
<dbReference type="GO" id="GO:0000287">
    <property type="term" value="F:magnesium ion binding"/>
    <property type="evidence" value="ECO:0007669"/>
    <property type="project" value="UniProtKB-UniRule"/>
</dbReference>
<organism evidence="11 12">
    <name type="scientific">Pseudomaricurvus hydrocarbonicus</name>
    <dbReference type="NCBI Taxonomy" id="1470433"/>
    <lineage>
        <taxon>Bacteria</taxon>
        <taxon>Pseudomonadati</taxon>
        <taxon>Pseudomonadota</taxon>
        <taxon>Gammaproteobacteria</taxon>
        <taxon>Cellvibrionales</taxon>
        <taxon>Cellvibrionaceae</taxon>
        <taxon>Pseudomaricurvus</taxon>
    </lineage>
</organism>
<feature type="binding site" evidence="9">
    <location>
        <begin position="327"/>
        <end position="331"/>
    </location>
    <ligand>
        <name>ATP</name>
        <dbReference type="ChEBI" id="CHEBI:30616"/>
    </ligand>
</feature>
<evidence type="ECO:0000256" key="2">
    <source>
        <dbReference type="ARBA" id="ARBA00022490"/>
    </source>
</evidence>
<proteinExistence type="inferred from homology"/>
<dbReference type="InterPro" id="IPR004372">
    <property type="entry name" value="Ac/propionate_kinase"/>
</dbReference>
<feature type="binding site" evidence="9">
    <location>
        <begin position="282"/>
        <end position="284"/>
    </location>
    <ligand>
        <name>ATP</name>
        <dbReference type="ChEBI" id="CHEBI:30616"/>
    </ligand>
</feature>
<keyword evidence="2 9" id="KW-0963">Cytoplasm</keyword>
<feature type="site" description="Transition state stabilizer" evidence="9">
    <location>
        <position position="180"/>
    </location>
</feature>
<name>A0A9E5JW69_9GAMM</name>
<feature type="binding site" evidence="9">
    <location>
        <position position="92"/>
    </location>
    <ligand>
        <name>substrate</name>
    </ligand>
</feature>
<evidence type="ECO:0000256" key="5">
    <source>
        <dbReference type="ARBA" id="ARBA00022741"/>
    </source>
</evidence>
<comment type="pathway">
    <text evidence="9">Metabolic intermediate biosynthesis; acetyl-CoA biosynthesis; acetyl-CoA from acetate: step 1/2.</text>
</comment>
<dbReference type="PANTHER" id="PTHR21060">
    <property type="entry name" value="ACETATE KINASE"/>
    <property type="match status" value="1"/>
</dbReference>